<evidence type="ECO:0000313" key="3">
    <source>
        <dbReference type="EMBL" id="KAA5410397.1"/>
    </source>
</evidence>
<comment type="caution">
    <text evidence="3">The sequence shown here is derived from an EMBL/GenBank/DDBJ whole genome shotgun (WGS) entry which is preliminary data.</text>
</comment>
<dbReference type="AlphaFoldDB" id="A0A6L3JQ64"/>
<feature type="transmembrane region" description="Helical" evidence="1">
    <location>
        <begin position="6"/>
        <end position="27"/>
    </location>
</feature>
<organism evidence="3 4">
    <name type="scientific">Bacteroides cellulosilyticus</name>
    <dbReference type="NCBI Taxonomy" id="246787"/>
    <lineage>
        <taxon>Bacteria</taxon>
        <taxon>Pseudomonadati</taxon>
        <taxon>Bacteroidota</taxon>
        <taxon>Bacteroidia</taxon>
        <taxon>Bacteroidales</taxon>
        <taxon>Bacteroidaceae</taxon>
        <taxon>Bacteroides</taxon>
    </lineage>
</organism>
<gene>
    <name evidence="3" type="ORF">F2Y87_29095</name>
</gene>
<evidence type="ECO:0000259" key="2">
    <source>
        <dbReference type="Pfam" id="PF03703"/>
    </source>
</evidence>
<sequence>IREHELLKFISGTILVLLIFIIFYRYISMLLCTKWIITREQIKIYQGVLSKRINYIELYRVYDYEEKQSFIQSLINNTNIYIYSGDKSTPELLMNGLKANSDIIQTIRNRVEEQKKKKGIYEFTNR</sequence>
<evidence type="ECO:0000256" key="1">
    <source>
        <dbReference type="SAM" id="Phobius"/>
    </source>
</evidence>
<proteinExistence type="predicted"/>
<feature type="non-terminal residue" evidence="3">
    <location>
        <position position="1"/>
    </location>
</feature>
<reference evidence="3 4" key="1">
    <citation type="journal article" date="2019" name="Nat. Med.">
        <title>A library of human gut bacterial isolates paired with longitudinal multiomics data enables mechanistic microbiome research.</title>
        <authorList>
            <person name="Poyet M."/>
            <person name="Groussin M."/>
            <person name="Gibbons S.M."/>
            <person name="Avila-Pacheco J."/>
            <person name="Jiang X."/>
            <person name="Kearney S.M."/>
            <person name="Perrotta A.R."/>
            <person name="Berdy B."/>
            <person name="Zhao S."/>
            <person name="Lieberman T.D."/>
            <person name="Swanson P.K."/>
            <person name="Smith M."/>
            <person name="Roesemann S."/>
            <person name="Alexander J.E."/>
            <person name="Rich S.A."/>
            <person name="Livny J."/>
            <person name="Vlamakis H."/>
            <person name="Clish C."/>
            <person name="Bullock K."/>
            <person name="Deik A."/>
            <person name="Scott J."/>
            <person name="Pierce K.A."/>
            <person name="Xavier R.J."/>
            <person name="Alm E.J."/>
        </authorList>
    </citation>
    <scope>NUCLEOTIDE SEQUENCE [LARGE SCALE GENOMIC DNA]</scope>
    <source>
        <strain evidence="3 4">BIOML-A8</strain>
    </source>
</reference>
<keyword evidence="1" id="KW-0472">Membrane</keyword>
<dbReference type="RefSeq" id="WP_149948431.1">
    <property type="nucleotide sequence ID" value="NZ_VVYX01000147.1"/>
</dbReference>
<dbReference type="Proteomes" id="UP000482653">
    <property type="component" value="Unassembled WGS sequence"/>
</dbReference>
<name>A0A6L3JQ64_9BACE</name>
<protein>
    <submittedName>
        <fullName evidence="3">PH domain-containing protein</fullName>
    </submittedName>
</protein>
<dbReference type="EMBL" id="VVYX01000147">
    <property type="protein sequence ID" value="KAA5410397.1"/>
    <property type="molecule type" value="Genomic_DNA"/>
</dbReference>
<evidence type="ECO:0000313" key="4">
    <source>
        <dbReference type="Proteomes" id="UP000482653"/>
    </source>
</evidence>
<accession>A0A6L3JQ64</accession>
<keyword evidence="1" id="KW-1133">Transmembrane helix</keyword>
<keyword evidence="1" id="KW-0812">Transmembrane</keyword>
<dbReference type="InterPro" id="IPR005182">
    <property type="entry name" value="YdbS-like_PH"/>
</dbReference>
<dbReference type="Pfam" id="PF03703">
    <property type="entry name" value="bPH_2"/>
    <property type="match status" value="1"/>
</dbReference>
<feature type="domain" description="YdbS-like PH" evidence="2">
    <location>
        <begin position="33"/>
        <end position="91"/>
    </location>
</feature>